<reference evidence="1 3" key="1">
    <citation type="submission" date="2019-01" db="EMBL/GenBank/DDBJ databases">
        <authorList>
            <person name="Lyon D.B."/>
            <person name="Harback M.R."/>
            <person name="Yucebas K."/>
            <person name="Mousa M."/>
            <person name="Fanegan A."/>
            <person name="Shaffer C.D."/>
            <person name="Weston-Hafer K.A."/>
            <person name="Garlena R.A."/>
            <person name="Russell D.A."/>
            <person name="Pope W.H."/>
            <person name="Jacobs-Sera D."/>
            <person name="Hendrix R.W."/>
            <person name="Hatfull G.F."/>
        </authorList>
    </citation>
    <scope>NUCLEOTIDE SEQUENCE [LARGE SCALE GENOMIC DNA]</scope>
</reference>
<proteinExistence type="predicted"/>
<sequence length="92" mass="10566">MSMPLSYRIRKHLQSNYGKIRKGDRVLVTNSWAQLYLNEGLEINGKIAYTGTVQSVVYNSITVLVDHGFYRNAELVASPHTFTELRDNVHRI</sequence>
<dbReference type="EMBL" id="MK359332">
    <property type="protein sequence ID" value="QAY08681.1"/>
    <property type="molecule type" value="Genomic_DNA"/>
</dbReference>
<dbReference type="EMBL" id="MK359332">
    <property type="protein sequence ID" value="QAY08895.1"/>
    <property type="molecule type" value="Genomic_DNA"/>
</dbReference>
<accession>A0A411C4C4</accession>
<organism evidence="1 3">
    <name type="scientific">Streptomyces phage Genie2</name>
    <dbReference type="NCBI Taxonomy" id="2502445"/>
    <lineage>
        <taxon>Viruses</taxon>
        <taxon>Duplodnaviria</taxon>
        <taxon>Heunggongvirae</taxon>
        <taxon>Uroviricota</taxon>
        <taxon>Caudoviricetes</taxon>
        <taxon>Stanwilliamsviridae</taxon>
        <taxon>Boydwoodruffvirinae</taxon>
        <taxon>Karimacvirus</taxon>
        <taxon>Karimacvirus yaboi</taxon>
        <taxon>Streptomyces virus Yaboi</taxon>
    </lineage>
</organism>
<evidence type="ECO:0000313" key="3">
    <source>
        <dbReference type="Proteomes" id="UP000290620"/>
    </source>
</evidence>
<dbReference type="Proteomes" id="UP000290620">
    <property type="component" value="Segment"/>
</dbReference>
<protein>
    <submittedName>
        <fullName evidence="1">Uncharacterized protein</fullName>
    </submittedName>
</protein>
<name>A0A411C4C4_9CAUD</name>
<evidence type="ECO:0000313" key="2">
    <source>
        <dbReference type="EMBL" id="QAY08895.1"/>
    </source>
</evidence>
<gene>
    <name evidence="1" type="primary">19</name>
    <name evidence="2" type="synonym">274</name>
    <name evidence="1" type="ORF">SEA_GENIE2_19</name>
    <name evidence="2" type="ORF">SEA_GENIE2_274</name>
</gene>
<evidence type="ECO:0000313" key="1">
    <source>
        <dbReference type="EMBL" id="QAY08681.1"/>
    </source>
</evidence>